<dbReference type="Pfam" id="PF00672">
    <property type="entry name" value="HAMP"/>
    <property type="match status" value="2"/>
</dbReference>
<evidence type="ECO:0000256" key="1">
    <source>
        <dbReference type="ARBA" id="ARBA00022500"/>
    </source>
</evidence>
<dbReference type="SMART" id="SM00304">
    <property type="entry name" value="HAMP"/>
    <property type="match status" value="2"/>
</dbReference>
<protein>
    <submittedName>
        <fullName evidence="11">Methyl-accepting chemotaxis protein</fullName>
    </submittedName>
</protein>
<evidence type="ECO:0000313" key="11">
    <source>
        <dbReference type="EMBL" id="WPF88887.1"/>
    </source>
</evidence>
<dbReference type="InterPro" id="IPR016132">
    <property type="entry name" value="Phyto_chromo_attachment"/>
</dbReference>
<keyword evidence="7" id="KW-0812">Transmembrane</keyword>
<accession>A0AAF0ZEX7</accession>
<evidence type="ECO:0000256" key="4">
    <source>
        <dbReference type="PROSITE-ProRule" id="PRU00284"/>
    </source>
</evidence>
<dbReference type="Pfam" id="PF00015">
    <property type="entry name" value="MCPsignal"/>
    <property type="match status" value="1"/>
</dbReference>
<dbReference type="Pfam" id="PF01590">
    <property type="entry name" value="GAF"/>
    <property type="match status" value="2"/>
</dbReference>
<feature type="transmembrane region" description="Helical" evidence="7">
    <location>
        <begin position="61"/>
        <end position="81"/>
    </location>
</feature>
<dbReference type="Gene3D" id="3.30.450.20">
    <property type="entry name" value="PAS domain"/>
    <property type="match status" value="1"/>
</dbReference>
<dbReference type="SMART" id="SM00065">
    <property type="entry name" value="GAF"/>
    <property type="match status" value="2"/>
</dbReference>
<feature type="domain" description="Phytochrome chromophore attachment site" evidence="8">
    <location>
        <begin position="454"/>
        <end position="590"/>
    </location>
</feature>
<keyword evidence="5" id="KW-0175">Coiled coil</keyword>
<feature type="domain" description="Methyl-accepting transducer" evidence="9">
    <location>
        <begin position="844"/>
        <end position="1080"/>
    </location>
</feature>
<feature type="domain" description="Phytochrome chromophore attachment site" evidence="8">
    <location>
        <begin position="626"/>
        <end position="762"/>
    </location>
</feature>
<feature type="compositionally biased region" description="Low complexity" evidence="6">
    <location>
        <begin position="23"/>
        <end position="32"/>
    </location>
</feature>
<evidence type="ECO:0000259" key="10">
    <source>
        <dbReference type="PROSITE" id="PS50885"/>
    </source>
</evidence>
<gene>
    <name evidence="11" type="ORF">SAY89_01045</name>
</gene>
<evidence type="ECO:0000256" key="7">
    <source>
        <dbReference type="SAM" id="Phobius"/>
    </source>
</evidence>
<organism evidence="11">
    <name type="scientific">Cyanobacterium aponinum AL20115</name>
    <dbReference type="NCBI Taxonomy" id="3090662"/>
    <lineage>
        <taxon>Bacteria</taxon>
        <taxon>Bacillati</taxon>
        <taxon>Cyanobacteriota</taxon>
        <taxon>Cyanophyceae</taxon>
        <taxon>Oscillatoriophycideae</taxon>
        <taxon>Chroococcales</taxon>
        <taxon>Geminocystaceae</taxon>
        <taxon>Cyanobacterium</taxon>
    </lineage>
</organism>
<feature type="domain" description="HAMP" evidence="10">
    <location>
        <begin position="378"/>
        <end position="430"/>
    </location>
</feature>
<feature type="coiled-coil region" evidence="5">
    <location>
        <begin position="988"/>
        <end position="1022"/>
    </location>
</feature>
<evidence type="ECO:0000256" key="5">
    <source>
        <dbReference type="SAM" id="Coils"/>
    </source>
</evidence>
<dbReference type="SUPFAM" id="SSF55781">
    <property type="entry name" value="GAF domain-like"/>
    <property type="match status" value="2"/>
</dbReference>
<keyword evidence="7" id="KW-1133">Transmembrane helix</keyword>
<evidence type="ECO:0000256" key="2">
    <source>
        <dbReference type="ARBA" id="ARBA00023224"/>
    </source>
</evidence>
<dbReference type="PANTHER" id="PTHR32089:SF114">
    <property type="entry name" value="METHYL-ACCEPTING CHEMOTAXIS PROTEIN MCPB"/>
    <property type="match status" value="1"/>
</dbReference>
<dbReference type="SUPFAM" id="SSF103190">
    <property type="entry name" value="Sensory domain-like"/>
    <property type="match status" value="1"/>
</dbReference>
<sequence length="1117" mass="123483">MTQTSPQADRQEQKKANQNQELSPSPSTQQQPPKRPTNNQSSQSLIQWWQSKNLRFKTSSIAIALGLLPIIIVGSVIGVTLNQVFRAEIKRTQEEEAQIISQDFDLIIGDRFAQVQGMAQVIPELSSYQQQDKARLQERLNDFQTLYKYFDSIAVFDAQVNALAESNGRSMPNHSERTYIQQARQAKGTIVSEPIISEWDGNYGIYFASALIDPNTNQITGYLRARVPVEELQKFIARNETVEGSGENIYLVDGNNQIFLSSDTIYSTNVSTTGKTTTESTTESVKSLEQVFPQLRWQDSSDQGTTVEDRNQITKTNQVVTYAPIEVDLGTNPLNWGLVLAGDTSVILAPVNRITTFIFLGILISGGVVGYIAYTSAGLIVNPIEKTSKTIKQIAEGDLDASLDIKGDDEIAQLGNSVNNMTYQLKNLLVEQQILASQSNLLKNITLEMTKAFNVNEVFEIAVREIRQALQSDRVIVYSFDDNWQGTIIAESVNSNYPQSLGAKIHDPCFEDKYVDKYLQGRVQATPDIYKAGLTECHLQQLEPFAVKANLVAPIIVENRLLGLLIAHQCSSPRNWTSQEIDFFGQTATQMGPALQRVILLESQQLDTLLSQQLKDITFKVAEALNQDKVFEVATNMGREALNASRVIIYTFDEDWKGTVIFESVDPKYPKALGSKIKDPCFADKYVDKYKQGRVQATNNIYTAGLTSCHIQQLEPFEVKANLVTPIIVDGELLGLLIAHQCDKPRQWTPSECNFLSQLATQIGPALERIRLLNKQQESELEQRKARETMQQRALELLMQVDPVSQGDLTIRATVTEDEIGTIADSYNATIESLRKIVTQVQGGTKAVNQVVTEQNDYVENLAQEVIRQADDINVALEKIQILAFSARTVLDNAEQAEEAVKQANRSVEEGEVAMNRTVDGILAIRETVAETAKKVKRLGESTQKISKVVNLIGSFADQTNLLALNASIEAAHAGEEGRGFAVVAEEVRSLARQSAEATAEIEKVVAEIQEETNEVVKAMETGTEQVVEGTKLVEETRQSLNDITAASALISQLVTAIAASAAEQSQTSESITETMAEVAGISNDTSNAVTQVARSFKKLQKVADSLQDTISKFKVS</sequence>
<dbReference type="FunFam" id="1.10.287.950:FF:000001">
    <property type="entry name" value="Methyl-accepting chemotaxis sensory transducer"/>
    <property type="match status" value="1"/>
</dbReference>
<dbReference type="PROSITE" id="PS50046">
    <property type="entry name" value="PHYTOCHROME_2"/>
    <property type="match status" value="2"/>
</dbReference>
<dbReference type="SMART" id="SM00283">
    <property type="entry name" value="MA"/>
    <property type="match status" value="1"/>
</dbReference>
<dbReference type="SUPFAM" id="SSF58104">
    <property type="entry name" value="Methyl-accepting chemotaxis protein (MCP) signaling domain"/>
    <property type="match status" value="1"/>
</dbReference>
<dbReference type="PROSITE" id="PS50111">
    <property type="entry name" value="CHEMOTAXIS_TRANSDUC_2"/>
    <property type="match status" value="1"/>
</dbReference>
<evidence type="ECO:0000259" key="9">
    <source>
        <dbReference type="PROSITE" id="PS50111"/>
    </source>
</evidence>
<keyword evidence="7" id="KW-0472">Membrane</keyword>
<proteinExistence type="inferred from homology"/>
<feature type="region of interest" description="Disordered" evidence="6">
    <location>
        <begin position="1"/>
        <end position="43"/>
    </location>
</feature>
<dbReference type="PANTHER" id="PTHR32089">
    <property type="entry name" value="METHYL-ACCEPTING CHEMOTAXIS PROTEIN MCPB"/>
    <property type="match status" value="1"/>
</dbReference>
<dbReference type="Gene3D" id="6.10.340.10">
    <property type="match status" value="1"/>
</dbReference>
<dbReference type="AlphaFoldDB" id="A0AAF0ZEX7"/>
<name>A0AAF0ZEX7_9CHRO</name>
<keyword evidence="1" id="KW-0145">Chemotaxis</keyword>
<dbReference type="GO" id="GO:0007165">
    <property type="term" value="P:signal transduction"/>
    <property type="evidence" value="ECO:0007669"/>
    <property type="project" value="UniProtKB-KW"/>
</dbReference>
<feature type="transmembrane region" description="Helical" evidence="7">
    <location>
        <begin position="354"/>
        <end position="374"/>
    </location>
</feature>
<dbReference type="InterPro" id="IPR029151">
    <property type="entry name" value="Sensor-like_sf"/>
</dbReference>
<dbReference type="Gene3D" id="1.10.287.950">
    <property type="entry name" value="Methyl-accepting chemotaxis protein"/>
    <property type="match status" value="1"/>
</dbReference>
<comment type="similarity">
    <text evidence="3">Belongs to the methyl-accepting chemotaxis (MCP) protein family.</text>
</comment>
<dbReference type="CDD" id="cd11386">
    <property type="entry name" value="MCP_signal"/>
    <property type="match status" value="1"/>
</dbReference>
<evidence type="ECO:0000256" key="3">
    <source>
        <dbReference type="ARBA" id="ARBA00029447"/>
    </source>
</evidence>
<dbReference type="GO" id="GO:0016020">
    <property type="term" value="C:membrane"/>
    <property type="evidence" value="ECO:0007669"/>
    <property type="project" value="InterPro"/>
</dbReference>
<feature type="domain" description="HAMP" evidence="10">
    <location>
        <begin position="788"/>
        <end position="839"/>
    </location>
</feature>
<dbReference type="CDD" id="cd12914">
    <property type="entry name" value="PDC1_DGC_like"/>
    <property type="match status" value="1"/>
</dbReference>
<dbReference type="InterPro" id="IPR029016">
    <property type="entry name" value="GAF-like_dom_sf"/>
</dbReference>
<evidence type="ECO:0000259" key="8">
    <source>
        <dbReference type="PROSITE" id="PS50046"/>
    </source>
</evidence>
<dbReference type="InterPro" id="IPR004089">
    <property type="entry name" value="MCPsignal_dom"/>
</dbReference>
<dbReference type="GO" id="GO:0006935">
    <property type="term" value="P:chemotaxis"/>
    <property type="evidence" value="ECO:0007669"/>
    <property type="project" value="UniProtKB-ARBA"/>
</dbReference>
<evidence type="ECO:0000256" key="6">
    <source>
        <dbReference type="SAM" id="MobiDB-lite"/>
    </source>
</evidence>
<dbReference type="CDD" id="cd06225">
    <property type="entry name" value="HAMP"/>
    <property type="match status" value="2"/>
</dbReference>
<dbReference type="InterPro" id="IPR003018">
    <property type="entry name" value="GAF"/>
</dbReference>
<dbReference type="Gene3D" id="3.30.450.40">
    <property type="match status" value="2"/>
</dbReference>
<keyword evidence="2 4" id="KW-0807">Transducer</keyword>
<reference evidence="11" key="1">
    <citation type="submission" date="2023-11" db="EMBL/GenBank/DDBJ databases">
        <title>Genome sequence of Cyanobacterium aponinum BCRC AL20115.</title>
        <authorList>
            <person name="Chang H.-Y."/>
            <person name="Lin K.-M."/>
            <person name="Hsueh H.-T."/>
            <person name="Chu H.-A."/>
            <person name="Kuo C.-H."/>
        </authorList>
    </citation>
    <scope>NUCLEOTIDE SEQUENCE</scope>
    <source>
        <strain evidence="11">AL20115</strain>
    </source>
</reference>
<dbReference type="EMBL" id="CP138348">
    <property type="protein sequence ID" value="WPF88887.1"/>
    <property type="molecule type" value="Genomic_DNA"/>
</dbReference>
<dbReference type="InterPro" id="IPR003660">
    <property type="entry name" value="HAMP_dom"/>
</dbReference>
<feature type="coiled-coil region" evidence="5">
    <location>
        <begin position="887"/>
        <end position="914"/>
    </location>
</feature>
<dbReference type="RefSeq" id="WP_320001664.1">
    <property type="nucleotide sequence ID" value="NZ_CP138348.1"/>
</dbReference>
<dbReference type="PROSITE" id="PS50885">
    <property type="entry name" value="HAMP"/>
    <property type="match status" value="2"/>
</dbReference>
<dbReference type="SUPFAM" id="SSF158472">
    <property type="entry name" value="HAMP domain-like"/>
    <property type="match status" value="1"/>
</dbReference>